<dbReference type="GO" id="GO:0016747">
    <property type="term" value="F:acyltransferase activity, transferring groups other than amino-acyl groups"/>
    <property type="evidence" value="ECO:0007669"/>
    <property type="project" value="InterPro"/>
</dbReference>
<protein>
    <submittedName>
        <fullName evidence="3">Acyltransferase</fullName>
    </submittedName>
</protein>
<evidence type="ECO:0000259" key="2">
    <source>
        <dbReference type="Pfam" id="PF01757"/>
    </source>
</evidence>
<dbReference type="Pfam" id="PF01757">
    <property type="entry name" value="Acyl_transf_3"/>
    <property type="match status" value="1"/>
</dbReference>
<feature type="transmembrane region" description="Helical" evidence="1">
    <location>
        <begin position="214"/>
        <end position="232"/>
    </location>
</feature>
<dbReference type="GO" id="GO:0016020">
    <property type="term" value="C:membrane"/>
    <property type="evidence" value="ECO:0007669"/>
    <property type="project" value="TreeGrafter"/>
</dbReference>
<evidence type="ECO:0000313" key="3">
    <source>
        <dbReference type="EMBL" id="KLD61891.1"/>
    </source>
</evidence>
<dbReference type="PANTHER" id="PTHR23028:SF53">
    <property type="entry name" value="ACYL_TRANSF_3 DOMAIN-CONTAINING PROTEIN"/>
    <property type="match status" value="1"/>
</dbReference>
<name>A0A0G9GXC8_9GAMM</name>
<feature type="transmembrane region" description="Helical" evidence="1">
    <location>
        <begin position="184"/>
        <end position="202"/>
    </location>
</feature>
<dbReference type="GO" id="GO:0000271">
    <property type="term" value="P:polysaccharide biosynthetic process"/>
    <property type="evidence" value="ECO:0007669"/>
    <property type="project" value="TreeGrafter"/>
</dbReference>
<dbReference type="Proteomes" id="UP000035481">
    <property type="component" value="Unassembled WGS sequence"/>
</dbReference>
<dbReference type="InterPro" id="IPR050879">
    <property type="entry name" value="Acyltransferase_3"/>
</dbReference>
<keyword evidence="1" id="KW-0472">Membrane</keyword>
<comment type="caution">
    <text evidence="3">The sequence shown here is derived from an EMBL/GenBank/DDBJ whole genome shotgun (WGS) entry which is preliminary data.</text>
</comment>
<dbReference type="OrthoDB" id="9767863at2"/>
<keyword evidence="1" id="KW-0812">Transmembrane</keyword>
<feature type="transmembrane region" description="Helical" evidence="1">
    <location>
        <begin position="57"/>
        <end position="78"/>
    </location>
</feature>
<feature type="transmembrane region" description="Helical" evidence="1">
    <location>
        <begin position="271"/>
        <end position="289"/>
    </location>
</feature>
<dbReference type="AlphaFoldDB" id="A0A0G9GXC8"/>
<keyword evidence="3" id="KW-0012">Acyltransferase</keyword>
<feature type="domain" description="Acyltransferase 3" evidence="2">
    <location>
        <begin position="13"/>
        <end position="350"/>
    </location>
</feature>
<feature type="transmembrane region" description="Helical" evidence="1">
    <location>
        <begin position="241"/>
        <end position="259"/>
    </location>
</feature>
<accession>A0A0G9GXC8</accession>
<reference evidence="3 4" key="1">
    <citation type="journal article" date="2015" name="Antonie Van Leeuwenhoek">
        <title>A phylogenomic and molecular marker based taxonomic framework for the order Xanthomonadales: proposal to transfer the families Algiphilaceae and Solimonadaceae to the order Nevskiales ord. nov. and to create a new family within the order Xanthomonadales, the family Rhodanobacteraceae fam. nov., containing the genus Rhodanobacter and its closest relatives.</title>
        <authorList>
            <person name="Naushad S."/>
            <person name="Adeolu M."/>
            <person name="Wong S."/>
            <person name="Sohail M."/>
            <person name="Schellhorn H.E."/>
            <person name="Gupta R.S."/>
        </authorList>
    </citation>
    <scope>NUCLEOTIDE SEQUENCE [LARGE SCALE GENOMIC DNA]</scope>
    <source>
        <strain evidence="3 4">DSM 16301</strain>
    </source>
</reference>
<feature type="transmembrane region" description="Helical" evidence="1">
    <location>
        <begin position="20"/>
        <end position="37"/>
    </location>
</feature>
<dbReference type="PANTHER" id="PTHR23028">
    <property type="entry name" value="ACETYLTRANSFERASE"/>
    <property type="match status" value="1"/>
</dbReference>
<dbReference type="PATRIC" id="fig|1440762.4.peg.3672"/>
<keyword evidence="1" id="KW-1133">Transmembrane helix</keyword>
<dbReference type="EMBL" id="JPLA01000082">
    <property type="protein sequence ID" value="KLD61891.1"/>
    <property type="molecule type" value="Genomic_DNA"/>
</dbReference>
<feature type="transmembrane region" description="Helical" evidence="1">
    <location>
        <begin position="159"/>
        <end position="179"/>
    </location>
</feature>
<dbReference type="InterPro" id="IPR002656">
    <property type="entry name" value="Acyl_transf_3_dom"/>
</dbReference>
<dbReference type="STRING" id="1440762.Y882_18580"/>
<gene>
    <name evidence="3" type="ORF">Y882_18580</name>
</gene>
<proteinExistence type="predicted"/>
<evidence type="ECO:0000256" key="1">
    <source>
        <dbReference type="SAM" id="Phobius"/>
    </source>
</evidence>
<organism evidence="3 4">
    <name type="scientific">Dyella japonica DSM 16301</name>
    <dbReference type="NCBI Taxonomy" id="1440762"/>
    <lineage>
        <taxon>Bacteria</taxon>
        <taxon>Pseudomonadati</taxon>
        <taxon>Pseudomonadota</taxon>
        <taxon>Gammaproteobacteria</taxon>
        <taxon>Lysobacterales</taxon>
        <taxon>Rhodanobacteraceae</taxon>
        <taxon>Dyella</taxon>
    </lineage>
</organism>
<feature type="transmembrane region" description="Helical" evidence="1">
    <location>
        <begin position="99"/>
        <end position="117"/>
    </location>
</feature>
<sequence>MDAKTRPQTQRNTGIDLLRGLSILLVVLHHIGLRIPLRKTALLDVLPKKLLTALNFNGYEAVFIFFVISGFLITSNALRRSGSLASIDLRAFYARRFSRIAPCLLLLVAVLSVLHLAGAPDYVIDRPGQSLPRAIVAALGFHLNWYEGMTGYLPGNWDVLWSLSIEEVFYLGFPIVCLLTRRTWVLVPLLIALALSLPWTRAALAANEIWQEKAYLPGMAAIATGVLGALIVQRWRNATHGLVWLLGIAGAVGLYLVMFEGKLLWQTMRDGYGLVLTGSALCLVLASAWSRRGAWRGLSWLRSWGRLSYEIYLTHMFVVYGVVRIYKAMGGDIAHGYLWYLPALPLCWLLGKGLERWISTPAERWLRERMLAGRGATAAVQGATL</sequence>
<keyword evidence="3" id="KW-0808">Transferase</keyword>
<dbReference type="RefSeq" id="WP_046973379.1">
    <property type="nucleotide sequence ID" value="NZ_JPLA01000082.1"/>
</dbReference>
<evidence type="ECO:0000313" key="4">
    <source>
        <dbReference type="Proteomes" id="UP000035481"/>
    </source>
</evidence>